<dbReference type="GO" id="GO:0005737">
    <property type="term" value="C:cytoplasm"/>
    <property type="evidence" value="ECO:0007669"/>
    <property type="project" value="UniProtKB-SubCell"/>
</dbReference>
<dbReference type="GO" id="GO:0042450">
    <property type="term" value="P:L-arginine biosynthetic process via ornithine"/>
    <property type="evidence" value="ECO:0007669"/>
    <property type="project" value="UniProtKB-UniRule"/>
</dbReference>
<evidence type="ECO:0000256" key="6">
    <source>
        <dbReference type="ARBA" id="ARBA00022777"/>
    </source>
</evidence>
<organism evidence="11 12">
    <name type="scientific">Bacillus oleivorans</name>
    <dbReference type="NCBI Taxonomy" id="1448271"/>
    <lineage>
        <taxon>Bacteria</taxon>
        <taxon>Bacillati</taxon>
        <taxon>Bacillota</taxon>
        <taxon>Bacilli</taxon>
        <taxon>Bacillales</taxon>
        <taxon>Bacillaceae</taxon>
        <taxon>Bacillus</taxon>
    </lineage>
</organism>
<dbReference type="GO" id="GO:0005524">
    <property type="term" value="F:ATP binding"/>
    <property type="evidence" value="ECO:0007669"/>
    <property type="project" value="UniProtKB-UniRule"/>
</dbReference>
<evidence type="ECO:0000256" key="4">
    <source>
        <dbReference type="ARBA" id="ARBA00022679"/>
    </source>
</evidence>
<dbReference type="NCBIfam" id="TIGR00761">
    <property type="entry name" value="argB"/>
    <property type="match status" value="1"/>
</dbReference>
<feature type="domain" description="Aspartate/glutamate/uridylate kinase" evidence="10">
    <location>
        <begin position="2"/>
        <end position="238"/>
    </location>
</feature>
<feature type="site" description="Transition state stabilizer" evidence="9">
    <location>
        <position position="7"/>
    </location>
</feature>
<accession>A0A285CM02</accession>
<comment type="subcellular location">
    <subcellularLocation>
        <location evidence="9">Cytoplasm</location>
    </subcellularLocation>
</comment>
<evidence type="ECO:0000256" key="9">
    <source>
        <dbReference type="HAMAP-Rule" id="MF_00082"/>
    </source>
</evidence>
<keyword evidence="6 9" id="KW-0418">Kinase</keyword>
<evidence type="ECO:0000259" key="10">
    <source>
        <dbReference type="Pfam" id="PF00696"/>
    </source>
</evidence>
<dbReference type="Pfam" id="PF00696">
    <property type="entry name" value="AA_kinase"/>
    <property type="match status" value="1"/>
</dbReference>
<comment type="similarity">
    <text evidence="9">Belongs to the acetylglutamate kinase family. ArgB subfamily.</text>
</comment>
<dbReference type="InterPro" id="IPR036393">
    <property type="entry name" value="AceGlu_kinase-like_sf"/>
</dbReference>
<dbReference type="EC" id="2.7.2.8" evidence="9"/>
<feature type="binding site" evidence="9">
    <location>
        <begin position="41"/>
        <end position="42"/>
    </location>
    <ligand>
        <name>substrate</name>
    </ligand>
</feature>
<evidence type="ECO:0000256" key="2">
    <source>
        <dbReference type="ARBA" id="ARBA00022571"/>
    </source>
</evidence>
<evidence type="ECO:0000313" key="11">
    <source>
        <dbReference type="EMBL" id="SNX68043.1"/>
    </source>
</evidence>
<evidence type="ECO:0000256" key="5">
    <source>
        <dbReference type="ARBA" id="ARBA00022741"/>
    </source>
</evidence>
<evidence type="ECO:0000256" key="8">
    <source>
        <dbReference type="ARBA" id="ARBA00048141"/>
    </source>
</evidence>
<evidence type="ECO:0000256" key="7">
    <source>
        <dbReference type="ARBA" id="ARBA00022840"/>
    </source>
</evidence>
<dbReference type="HAMAP" id="MF_00082">
    <property type="entry name" value="ArgB"/>
    <property type="match status" value="1"/>
</dbReference>
<reference evidence="11 12" key="1">
    <citation type="submission" date="2017-08" db="EMBL/GenBank/DDBJ databases">
        <authorList>
            <person name="de Groot N.N."/>
        </authorList>
    </citation>
    <scope>NUCLEOTIDE SEQUENCE [LARGE SCALE GENOMIC DNA]</scope>
    <source>
        <strain evidence="11 12">JC228</strain>
    </source>
</reference>
<dbReference type="InterPro" id="IPR037528">
    <property type="entry name" value="ArgB"/>
</dbReference>
<dbReference type="GO" id="GO:0003991">
    <property type="term" value="F:acetylglutamate kinase activity"/>
    <property type="evidence" value="ECO:0007669"/>
    <property type="project" value="UniProtKB-UniRule"/>
</dbReference>
<comment type="function">
    <text evidence="9">Catalyzes the ATP-dependent phosphorylation of N-acetyl-L-glutamate.</text>
</comment>
<dbReference type="Gene3D" id="3.40.1160.10">
    <property type="entry name" value="Acetylglutamate kinase-like"/>
    <property type="match status" value="1"/>
</dbReference>
<protein>
    <recommendedName>
        <fullName evidence="9">Acetylglutamate kinase</fullName>
        <ecNumber evidence="9">2.7.2.8</ecNumber>
    </recommendedName>
    <alternativeName>
        <fullName evidence="9">N-acetyl-L-glutamate 5-phosphotransferase</fullName>
    </alternativeName>
    <alternativeName>
        <fullName evidence="9">NAG kinase</fullName>
        <shortName evidence="9">NAGK</shortName>
    </alternativeName>
</protein>
<dbReference type="AlphaFoldDB" id="A0A285CM02"/>
<dbReference type="OrthoDB" id="9803155at2"/>
<dbReference type="PANTHER" id="PTHR23342:SF0">
    <property type="entry name" value="N-ACETYLGLUTAMATE SYNTHASE, MITOCHONDRIAL"/>
    <property type="match status" value="1"/>
</dbReference>
<feature type="site" description="Transition state stabilizer" evidence="9">
    <location>
        <position position="219"/>
    </location>
</feature>
<sequence>MKYLVIKCGGSVLDHLPKNFYQNIVQLQKNKEWQPIIVHGGGPTISTLLNRLEIETKFVDGLRVTTEDVLNIVEMVLSGSVNKQIVRNFQKSGGAAFGMSGVDGALLLVKPAQNSEQLGFVGEVTSVHTALIKQIANQGLIPVISPLGIDEQGQHYNINGDMAASAIAKAMQAELCMISDIPGIYTEQEGKKYLLKQVTNLEVEELIKNGIIYGGMVPKVRAAIDGLTANVPEVVIINGNEPDSLLAYTEGREIGTKIILG</sequence>
<dbReference type="RefSeq" id="WP_097157445.1">
    <property type="nucleotide sequence ID" value="NZ_JBEPMQ010000001.1"/>
</dbReference>
<dbReference type="FunFam" id="3.40.1160.10:FF:000004">
    <property type="entry name" value="Acetylglutamate kinase"/>
    <property type="match status" value="1"/>
</dbReference>
<dbReference type="Proteomes" id="UP000219546">
    <property type="component" value="Unassembled WGS sequence"/>
</dbReference>
<evidence type="ECO:0000256" key="3">
    <source>
        <dbReference type="ARBA" id="ARBA00022605"/>
    </source>
</evidence>
<keyword evidence="7 9" id="KW-0067">ATP-binding</keyword>
<evidence type="ECO:0000313" key="12">
    <source>
        <dbReference type="Proteomes" id="UP000219546"/>
    </source>
</evidence>
<comment type="catalytic activity">
    <reaction evidence="8 9">
        <text>N-acetyl-L-glutamate + ATP = N-acetyl-L-glutamyl 5-phosphate + ADP</text>
        <dbReference type="Rhea" id="RHEA:14629"/>
        <dbReference type="ChEBI" id="CHEBI:30616"/>
        <dbReference type="ChEBI" id="CHEBI:44337"/>
        <dbReference type="ChEBI" id="CHEBI:57936"/>
        <dbReference type="ChEBI" id="CHEBI:456216"/>
        <dbReference type="EC" id="2.7.2.8"/>
    </reaction>
</comment>
<dbReference type="InterPro" id="IPR001048">
    <property type="entry name" value="Asp/Glu/Uridylate_kinase"/>
</dbReference>
<dbReference type="CDD" id="cd04238">
    <property type="entry name" value="AAK_NAGK-like"/>
    <property type="match status" value="1"/>
</dbReference>
<evidence type="ECO:0000256" key="1">
    <source>
        <dbReference type="ARBA" id="ARBA00004828"/>
    </source>
</evidence>
<feature type="binding site" evidence="9">
    <location>
        <position position="157"/>
    </location>
    <ligand>
        <name>substrate</name>
    </ligand>
</feature>
<dbReference type="PANTHER" id="PTHR23342">
    <property type="entry name" value="N-ACETYLGLUTAMATE SYNTHASE"/>
    <property type="match status" value="1"/>
</dbReference>
<keyword evidence="5 9" id="KW-0547">Nucleotide-binding</keyword>
<keyword evidence="9" id="KW-0963">Cytoplasm</keyword>
<comment type="pathway">
    <text evidence="1 9">Amino-acid biosynthesis; L-arginine biosynthesis; N(2)-acetyl-L-ornithine from L-glutamate: step 2/4.</text>
</comment>
<keyword evidence="3 9" id="KW-0028">Amino-acid biosynthesis</keyword>
<dbReference type="PIRSF" id="PIRSF000728">
    <property type="entry name" value="NAGK"/>
    <property type="match status" value="1"/>
</dbReference>
<keyword evidence="4 9" id="KW-0808">Transferase</keyword>
<dbReference type="UniPathway" id="UPA00068">
    <property type="reaction ID" value="UER00107"/>
</dbReference>
<proteinExistence type="inferred from homology"/>
<keyword evidence="2 9" id="KW-0055">Arginine biosynthesis</keyword>
<gene>
    <name evidence="9" type="primary">argB</name>
    <name evidence="11" type="ORF">SAMN05877753_102250</name>
</gene>
<name>A0A285CM02_9BACI</name>
<keyword evidence="12" id="KW-1185">Reference proteome</keyword>
<dbReference type="InterPro" id="IPR004662">
    <property type="entry name" value="AcgluKinase_fam"/>
</dbReference>
<feature type="binding site" evidence="9">
    <location>
        <position position="63"/>
    </location>
    <ligand>
        <name>substrate</name>
    </ligand>
</feature>
<dbReference type="SUPFAM" id="SSF53633">
    <property type="entry name" value="Carbamate kinase-like"/>
    <property type="match status" value="1"/>
</dbReference>
<dbReference type="EMBL" id="OAOP01000002">
    <property type="protein sequence ID" value="SNX68043.1"/>
    <property type="molecule type" value="Genomic_DNA"/>
</dbReference>